<name>A0A1G1VNE4_9BACT</name>
<dbReference type="Proteomes" id="UP000179069">
    <property type="component" value="Unassembled WGS sequence"/>
</dbReference>
<evidence type="ECO:0000256" key="2">
    <source>
        <dbReference type="SAM" id="Phobius"/>
    </source>
</evidence>
<proteinExistence type="predicted"/>
<feature type="region of interest" description="Disordered" evidence="1">
    <location>
        <begin position="80"/>
        <end position="106"/>
    </location>
</feature>
<evidence type="ECO:0000313" key="3">
    <source>
        <dbReference type="EMBL" id="OGY16920.1"/>
    </source>
</evidence>
<gene>
    <name evidence="3" type="ORF">A2785_02170</name>
</gene>
<keyword evidence="2" id="KW-1133">Transmembrane helix</keyword>
<sequence length="106" mass="11206">MEKAIQRLAGIAGGLAGLIFGVIISMSLRVEASASPPLLWHGLLIGLSVTLTCVGVGFGVDFIAPLTQALIRRVAKDHHATETAIQEENPQKVTNNTHPQPQSSLD</sequence>
<feature type="transmembrane region" description="Helical" evidence="2">
    <location>
        <begin position="7"/>
        <end position="26"/>
    </location>
</feature>
<keyword evidence="2" id="KW-0812">Transmembrane</keyword>
<evidence type="ECO:0000256" key="1">
    <source>
        <dbReference type="SAM" id="MobiDB-lite"/>
    </source>
</evidence>
<reference evidence="3 4" key="1">
    <citation type="journal article" date="2016" name="Nat. Commun.">
        <title>Thousands of microbial genomes shed light on interconnected biogeochemical processes in an aquifer system.</title>
        <authorList>
            <person name="Anantharaman K."/>
            <person name="Brown C.T."/>
            <person name="Hug L.A."/>
            <person name="Sharon I."/>
            <person name="Castelle C.J."/>
            <person name="Probst A.J."/>
            <person name="Thomas B.C."/>
            <person name="Singh A."/>
            <person name="Wilkins M.J."/>
            <person name="Karaoz U."/>
            <person name="Brodie E.L."/>
            <person name="Williams K.H."/>
            <person name="Hubbard S.S."/>
            <person name="Banfield J.F."/>
        </authorList>
    </citation>
    <scope>NUCLEOTIDE SEQUENCE [LARGE SCALE GENOMIC DNA]</scope>
</reference>
<organism evidence="3 4">
    <name type="scientific">Candidatus Chisholmbacteria bacterium RIFCSPHIGHO2_01_FULL_49_18</name>
    <dbReference type="NCBI Taxonomy" id="1797590"/>
    <lineage>
        <taxon>Bacteria</taxon>
        <taxon>Candidatus Chisholmiibacteriota</taxon>
    </lineage>
</organism>
<feature type="compositionally biased region" description="Polar residues" evidence="1">
    <location>
        <begin position="83"/>
        <end position="106"/>
    </location>
</feature>
<dbReference type="EMBL" id="MHCI01000008">
    <property type="protein sequence ID" value="OGY16920.1"/>
    <property type="molecule type" value="Genomic_DNA"/>
</dbReference>
<feature type="transmembrane region" description="Helical" evidence="2">
    <location>
        <begin position="38"/>
        <end position="64"/>
    </location>
</feature>
<evidence type="ECO:0000313" key="4">
    <source>
        <dbReference type="Proteomes" id="UP000179069"/>
    </source>
</evidence>
<comment type="caution">
    <text evidence="3">The sequence shown here is derived from an EMBL/GenBank/DDBJ whole genome shotgun (WGS) entry which is preliminary data.</text>
</comment>
<protein>
    <submittedName>
        <fullName evidence="3">Uncharacterized protein</fullName>
    </submittedName>
</protein>
<accession>A0A1G1VNE4</accession>
<keyword evidence="2" id="KW-0472">Membrane</keyword>
<dbReference type="AlphaFoldDB" id="A0A1G1VNE4"/>